<dbReference type="CDD" id="cd03214">
    <property type="entry name" value="ABC_Iron-Siderophores_B12_Hemin"/>
    <property type="match status" value="1"/>
</dbReference>
<dbReference type="SUPFAM" id="SSF52540">
    <property type="entry name" value="P-loop containing nucleoside triphosphate hydrolases"/>
    <property type="match status" value="1"/>
</dbReference>
<dbReference type="InterPro" id="IPR027417">
    <property type="entry name" value="P-loop_NTPase"/>
</dbReference>
<dbReference type="OrthoDB" id="9806726at2"/>
<evidence type="ECO:0000313" key="7">
    <source>
        <dbReference type="EMBL" id="SDE97516.1"/>
    </source>
</evidence>
<feature type="domain" description="ABC transporter" evidence="6">
    <location>
        <begin position="3"/>
        <end position="248"/>
    </location>
</feature>
<accession>A0A1G7HAV9</accession>
<dbReference type="PROSITE" id="PS00211">
    <property type="entry name" value="ABC_TRANSPORTER_1"/>
    <property type="match status" value="1"/>
</dbReference>
<evidence type="ECO:0000256" key="5">
    <source>
        <dbReference type="ARBA" id="ARBA00037066"/>
    </source>
</evidence>
<organism evidence="7 8">
    <name type="scientific">Chitinophaga filiformis</name>
    <name type="common">Myxococcus filiformis</name>
    <name type="synonym">Flexibacter filiformis</name>
    <dbReference type="NCBI Taxonomy" id="104663"/>
    <lineage>
        <taxon>Bacteria</taxon>
        <taxon>Pseudomonadati</taxon>
        <taxon>Bacteroidota</taxon>
        <taxon>Chitinophagia</taxon>
        <taxon>Chitinophagales</taxon>
        <taxon>Chitinophagaceae</taxon>
        <taxon>Chitinophaga</taxon>
    </lineage>
</organism>
<keyword evidence="2" id="KW-0547">Nucleotide-binding</keyword>
<dbReference type="InterPro" id="IPR003439">
    <property type="entry name" value="ABC_transporter-like_ATP-bd"/>
</dbReference>
<dbReference type="PANTHER" id="PTHR42794:SF1">
    <property type="entry name" value="HEMIN IMPORT ATP-BINDING PROTEIN HMUV"/>
    <property type="match status" value="1"/>
</dbReference>
<dbReference type="NCBIfam" id="NF010068">
    <property type="entry name" value="PRK13548.1"/>
    <property type="match status" value="1"/>
</dbReference>
<dbReference type="InterPro" id="IPR017871">
    <property type="entry name" value="ABC_transporter-like_CS"/>
</dbReference>
<dbReference type="RefSeq" id="WP_089828541.1">
    <property type="nucleotide sequence ID" value="NZ_FNBN01000001.1"/>
</dbReference>
<dbReference type="InterPro" id="IPR003593">
    <property type="entry name" value="AAA+_ATPase"/>
</dbReference>
<dbReference type="GO" id="GO:0005524">
    <property type="term" value="F:ATP binding"/>
    <property type="evidence" value="ECO:0007669"/>
    <property type="project" value="UniProtKB-KW"/>
</dbReference>
<dbReference type="PROSITE" id="PS50893">
    <property type="entry name" value="ABC_TRANSPORTER_2"/>
    <property type="match status" value="1"/>
</dbReference>
<keyword evidence="3 7" id="KW-0067">ATP-binding</keyword>
<protein>
    <submittedName>
        <fullName evidence="7">Iron complex transport system ATP-binding protein</fullName>
    </submittedName>
</protein>
<dbReference type="AlphaFoldDB" id="A0A1G7HAV9"/>
<dbReference type="SMART" id="SM00382">
    <property type="entry name" value="AAA"/>
    <property type="match status" value="1"/>
</dbReference>
<dbReference type="Gene3D" id="3.40.50.300">
    <property type="entry name" value="P-loop containing nucleotide triphosphate hydrolases"/>
    <property type="match status" value="1"/>
</dbReference>
<name>A0A1G7HAV9_CHIFI</name>
<dbReference type="PANTHER" id="PTHR42794">
    <property type="entry name" value="HEMIN IMPORT ATP-BINDING PROTEIN HMUV"/>
    <property type="match status" value="1"/>
</dbReference>
<evidence type="ECO:0000313" key="8">
    <source>
        <dbReference type="Proteomes" id="UP000199045"/>
    </source>
</evidence>
<dbReference type="EMBL" id="FNBN01000001">
    <property type="protein sequence ID" value="SDE97516.1"/>
    <property type="molecule type" value="Genomic_DNA"/>
</dbReference>
<keyword evidence="1" id="KW-0813">Transport</keyword>
<evidence type="ECO:0000256" key="2">
    <source>
        <dbReference type="ARBA" id="ARBA00022741"/>
    </source>
</evidence>
<dbReference type="Pfam" id="PF00005">
    <property type="entry name" value="ABC_tran"/>
    <property type="match status" value="1"/>
</dbReference>
<dbReference type="Proteomes" id="UP000199045">
    <property type="component" value="Unassembled WGS sequence"/>
</dbReference>
<dbReference type="GO" id="GO:0016887">
    <property type="term" value="F:ATP hydrolysis activity"/>
    <property type="evidence" value="ECO:0007669"/>
    <property type="project" value="InterPro"/>
</dbReference>
<dbReference type="STRING" id="104663.SAMN04488121_101387"/>
<evidence type="ECO:0000256" key="3">
    <source>
        <dbReference type="ARBA" id="ARBA00022840"/>
    </source>
</evidence>
<proteinExistence type="predicted"/>
<reference evidence="7 8" key="1">
    <citation type="submission" date="2016-10" db="EMBL/GenBank/DDBJ databases">
        <authorList>
            <person name="de Groot N.N."/>
        </authorList>
    </citation>
    <scope>NUCLEOTIDE SEQUENCE [LARGE SCALE GENOMIC DNA]</scope>
    <source>
        <strain evidence="7 8">DSM 527</strain>
    </source>
</reference>
<sequence>MMLYVKDISLSLGKIKILQGVSLEAAAGELCVIMGANGAGKSTLLKVIAGEYMQYQGSVMIGEKELKTLPVAAQARTRAVLSQQLTLNQPFTVTEVVSMGRYIYNAHLSATDKEIITYALKVMQIQNLRDRTYLTLSGGQKQRVQMARVLAQLLEAPDLQATDYTGRKMLLLDEPVTGMDILHQQLSLQLASTLAASGVLVVAVLHDFQLAAAYASRLLMLKDGRVYAQGTVEEIFTSAHIKNCFGVDVSVLEHPHCHYPLVVTAAAGGLFQSPAQKALKVM</sequence>
<evidence type="ECO:0000256" key="4">
    <source>
        <dbReference type="ARBA" id="ARBA00022967"/>
    </source>
</evidence>
<evidence type="ECO:0000256" key="1">
    <source>
        <dbReference type="ARBA" id="ARBA00022448"/>
    </source>
</evidence>
<comment type="function">
    <text evidence="5">Part of the ABC transporter complex HmuTUV involved in hemin import. Responsible for energy coupling to the transport system.</text>
</comment>
<gene>
    <name evidence="7" type="ORF">SAMN04488121_101387</name>
</gene>
<keyword evidence="4" id="KW-1278">Translocase</keyword>
<evidence type="ECO:0000259" key="6">
    <source>
        <dbReference type="PROSITE" id="PS50893"/>
    </source>
</evidence>